<dbReference type="SUPFAM" id="SSF69593">
    <property type="entry name" value="Glycerol-3-phosphate (1)-acyltransferase"/>
    <property type="match status" value="1"/>
</dbReference>
<keyword evidence="2" id="KW-0472">Membrane</keyword>
<organism evidence="4 5">
    <name type="scientific">Achromobacter mucicolens</name>
    <dbReference type="NCBI Taxonomy" id="1389922"/>
    <lineage>
        <taxon>Bacteria</taxon>
        <taxon>Pseudomonadati</taxon>
        <taxon>Pseudomonadota</taxon>
        <taxon>Betaproteobacteria</taxon>
        <taxon>Burkholderiales</taxon>
        <taxon>Alcaligenaceae</taxon>
        <taxon>Achromobacter</taxon>
    </lineage>
</organism>
<proteinExistence type="predicted"/>
<reference evidence="4 5" key="1">
    <citation type="submission" date="2020-04" db="EMBL/GenBank/DDBJ databases">
        <authorList>
            <person name="De Canck E."/>
        </authorList>
    </citation>
    <scope>NUCLEOTIDE SEQUENCE [LARGE SCALE GENOMIC DNA]</scope>
    <source>
        <strain evidence="4 5">LMG 3415</strain>
    </source>
</reference>
<feature type="domain" description="Phospholipid/glycerol acyltransferase" evidence="3">
    <location>
        <begin position="124"/>
        <end position="266"/>
    </location>
</feature>
<feature type="compositionally biased region" description="Polar residues" evidence="1">
    <location>
        <begin position="1"/>
        <end position="10"/>
    </location>
</feature>
<dbReference type="Pfam" id="PF01553">
    <property type="entry name" value="Acyltransferase"/>
    <property type="match status" value="1"/>
</dbReference>
<dbReference type="InterPro" id="IPR002123">
    <property type="entry name" value="Plipid/glycerol_acylTrfase"/>
</dbReference>
<dbReference type="NCBIfam" id="NF010621">
    <property type="entry name" value="PRK14014.1"/>
    <property type="match status" value="1"/>
</dbReference>
<keyword evidence="4" id="KW-0012">Acyltransferase</keyword>
<gene>
    <name evidence="4" type="primary">yihG</name>
    <name evidence="4" type="ORF">LMG3415_00823</name>
</gene>
<evidence type="ECO:0000256" key="1">
    <source>
        <dbReference type="SAM" id="MobiDB-lite"/>
    </source>
</evidence>
<feature type="transmembrane region" description="Helical" evidence="2">
    <location>
        <begin position="158"/>
        <end position="176"/>
    </location>
</feature>
<evidence type="ECO:0000256" key="2">
    <source>
        <dbReference type="SAM" id="Phobius"/>
    </source>
</evidence>
<evidence type="ECO:0000313" key="4">
    <source>
        <dbReference type="EMBL" id="CAB3829180.1"/>
    </source>
</evidence>
<dbReference type="SMART" id="SM00563">
    <property type="entry name" value="PlsC"/>
    <property type="match status" value="1"/>
</dbReference>
<dbReference type="Proteomes" id="UP000507140">
    <property type="component" value="Unassembled WGS sequence"/>
</dbReference>
<dbReference type="EMBL" id="CADIKR010000001">
    <property type="protein sequence ID" value="CAB3829180.1"/>
    <property type="molecule type" value="Genomic_DNA"/>
</dbReference>
<dbReference type="GO" id="GO:0016746">
    <property type="term" value="F:acyltransferase activity"/>
    <property type="evidence" value="ECO:0007669"/>
    <property type="project" value="UniProtKB-KW"/>
</dbReference>
<feature type="transmembrane region" description="Helical" evidence="2">
    <location>
        <begin position="41"/>
        <end position="65"/>
    </location>
</feature>
<keyword evidence="2" id="KW-1133">Transmembrane helix</keyword>
<name>A0ABM8L8G8_9BURK</name>
<evidence type="ECO:0000259" key="3">
    <source>
        <dbReference type="SMART" id="SM00563"/>
    </source>
</evidence>
<comment type="caution">
    <text evidence="4">The sequence shown here is derived from an EMBL/GenBank/DDBJ whole genome shotgun (WGS) entry which is preliminary data.</text>
</comment>
<protein>
    <submittedName>
        <fullName evidence="4">Acyltransferase YihG</fullName>
        <ecNumber evidence="4">2.3.-.-</ecNumber>
    </submittedName>
</protein>
<dbReference type="PANTHER" id="PTHR10983:SF16">
    <property type="entry name" value="LYSOCARDIOLIPIN ACYLTRANSFERASE 1"/>
    <property type="match status" value="1"/>
</dbReference>
<accession>A0ABM8L8G8</accession>
<dbReference type="CDD" id="cd07990">
    <property type="entry name" value="LPLAT_LCLAT1-like"/>
    <property type="match status" value="1"/>
</dbReference>
<keyword evidence="5" id="KW-1185">Reference proteome</keyword>
<keyword evidence="4" id="KW-0808">Transferase</keyword>
<dbReference type="PANTHER" id="PTHR10983">
    <property type="entry name" value="1-ACYLGLYCEROL-3-PHOSPHATE ACYLTRANSFERASE-RELATED"/>
    <property type="match status" value="1"/>
</dbReference>
<dbReference type="EC" id="2.3.-.-" evidence="4"/>
<feature type="region of interest" description="Disordered" evidence="1">
    <location>
        <begin position="1"/>
        <end position="26"/>
    </location>
</feature>
<keyword evidence="2" id="KW-0812">Transmembrane</keyword>
<evidence type="ECO:0000313" key="5">
    <source>
        <dbReference type="Proteomes" id="UP000507140"/>
    </source>
</evidence>
<sequence length="349" mass="38758">MTTPNPSTGASRAASPALSHAQPAAPQSRRRLAIPVPRGRLAWITGVLSTLWLAINTLFWCLLLFPVSLLKLALPFAAVRRRIDPILNGIATAWVSCNTGWFMRIQPQAWDIQGNQGLRYADWYLVNCNHQSWVDIFVLQYALNRRIPLLKFFLKQQLIYVPVIGLAWWALDFPFMKRHGKTALRKNPDLGRQDQEAARRACAKFSLVPTSVMVFAEGTRFSPAKRAAQGSPYRHLLKPKAGGLAVSLNAMGARFRSMIDATIAYPDGVPSFWDFACGRAGQVVVRMRQLPVPPAFCEADYSRDKAFRTTFHQWLGQQWQAKDDEIEALVARPGSSAAGSPAAANPSSS</sequence>